<proteinExistence type="predicted"/>
<evidence type="ECO:0000313" key="2">
    <source>
        <dbReference type="EMBL" id="OAQ77324.1"/>
    </source>
</evidence>
<evidence type="ECO:0000256" key="1">
    <source>
        <dbReference type="SAM" id="MobiDB-lite"/>
    </source>
</evidence>
<organism evidence="2 3">
    <name type="scientific">Purpureocillium lilacinum</name>
    <name type="common">Paecilomyces lilacinus</name>
    <dbReference type="NCBI Taxonomy" id="33203"/>
    <lineage>
        <taxon>Eukaryota</taxon>
        <taxon>Fungi</taxon>
        <taxon>Dikarya</taxon>
        <taxon>Ascomycota</taxon>
        <taxon>Pezizomycotina</taxon>
        <taxon>Sordariomycetes</taxon>
        <taxon>Hypocreomycetidae</taxon>
        <taxon>Hypocreales</taxon>
        <taxon>Ophiocordycipitaceae</taxon>
        <taxon>Purpureocillium</taxon>
    </lineage>
</organism>
<sequence>MTSHDADECESTFRKRDTRQQVRSRERASARSQEGVFQFVGGAVTSPCRVCRRQAVGRRAGRTNRRLAGWMRGGTRAPHQQGPGPGRGGYDDMCHEPSRIMEKTESMRECFTPQITARRGGIAQCRRHGCYFKTQCRVTWLASSRVLGGPARQQRKKAAHGLNFDLLDLLITGRPQSTESTEEAVPSAHHPPSSGQVLSLGLEPGREPWGQAAAPLLLLDRGVVVRLRGKHNTRHTRGRLWRSSWAVPAALVACGAGVRAGQGGKPRAHSWSGGCSRIVRAGKGEEPCFHESMEPPPRGRASCCRRCLLANPWGFLRSRSHQLERWKDVVVGCR</sequence>
<accession>A0A179GHH3</accession>
<protein>
    <submittedName>
        <fullName evidence="2">Uncharacterized protein</fullName>
    </submittedName>
</protein>
<feature type="compositionally biased region" description="Basic and acidic residues" evidence="1">
    <location>
        <begin position="1"/>
        <end position="29"/>
    </location>
</feature>
<dbReference type="Proteomes" id="UP000078240">
    <property type="component" value="Unassembled WGS sequence"/>
</dbReference>
<feature type="region of interest" description="Disordered" evidence="1">
    <location>
        <begin position="176"/>
        <end position="196"/>
    </location>
</feature>
<reference evidence="2 3" key="1">
    <citation type="submission" date="2016-01" db="EMBL/GenBank/DDBJ databases">
        <title>Biosynthesis of antibiotic leucinostatins and their inhibition on Phytophthora in bio-control Purpureocillium lilacinum.</title>
        <authorList>
            <person name="Wang G."/>
            <person name="Liu Z."/>
            <person name="Lin R."/>
            <person name="Li E."/>
            <person name="Mao Z."/>
            <person name="Ling J."/>
            <person name="Yin W."/>
            <person name="Xie B."/>
        </authorList>
    </citation>
    <scope>NUCLEOTIDE SEQUENCE [LARGE SCALE GENOMIC DNA]</scope>
    <source>
        <strain evidence="2">PLBJ-1</strain>
    </source>
</reference>
<evidence type="ECO:0000313" key="3">
    <source>
        <dbReference type="Proteomes" id="UP000078240"/>
    </source>
</evidence>
<gene>
    <name evidence="2" type="ORF">VFPBJ_07796</name>
</gene>
<dbReference type="AlphaFoldDB" id="A0A179GHH3"/>
<name>A0A179GHH3_PURLI</name>
<comment type="caution">
    <text evidence="2">The sequence shown here is derived from an EMBL/GenBank/DDBJ whole genome shotgun (WGS) entry which is preliminary data.</text>
</comment>
<dbReference type="EMBL" id="LSBH01000006">
    <property type="protein sequence ID" value="OAQ77324.1"/>
    <property type="molecule type" value="Genomic_DNA"/>
</dbReference>
<feature type="region of interest" description="Disordered" evidence="1">
    <location>
        <begin position="1"/>
        <end position="33"/>
    </location>
</feature>